<dbReference type="KEGG" id="ptw:TUM18999_09010"/>
<dbReference type="EMBL" id="BQKM01000014">
    <property type="protein sequence ID" value="GJN54976.1"/>
    <property type="molecule type" value="Genomic_DNA"/>
</dbReference>
<feature type="domain" description="Bro-N" evidence="1">
    <location>
        <begin position="2"/>
        <end position="108"/>
    </location>
</feature>
<evidence type="ECO:0000313" key="5">
    <source>
        <dbReference type="Proteomes" id="UP001054892"/>
    </source>
</evidence>
<dbReference type="SMART" id="SM01040">
    <property type="entry name" value="Bro-N"/>
    <property type="match status" value="1"/>
</dbReference>
<evidence type="ECO:0000313" key="3">
    <source>
        <dbReference type="EMBL" id="GJN54976.1"/>
    </source>
</evidence>
<sequence length="149" mass="17920">MHDALTPTFFHRHGRPLRGVMIDDQPWFCAYDFARLLGLHHPQALHRRLRPYQVRKARFAYATGSEEEVQLVSEGGLYQAMLRFGHPELRHLEEWLARDVIPTLRDQYISARQQPRRVMLDWQSRCLVLLDWQGELWMQWEKVPRYRGL</sequence>
<evidence type="ECO:0000259" key="1">
    <source>
        <dbReference type="PROSITE" id="PS51750"/>
    </source>
</evidence>
<dbReference type="PANTHER" id="PTHR36180:SF2">
    <property type="entry name" value="BRO FAMILY PROTEIN"/>
    <property type="match status" value="1"/>
</dbReference>
<reference evidence="2 4" key="1">
    <citation type="submission" date="2020-05" db="EMBL/GenBank/DDBJ databases">
        <title>Characterization of novel class B3 metallo-beta-lactamase from novel Pseudomonas species.</title>
        <authorList>
            <person name="Yamada K."/>
            <person name="Aoki K."/>
            <person name="Ishii Y."/>
        </authorList>
    </citation>
    <scope>NUCLEOTIDE SEQUENCE [LARGE SCALE GENOMIC DNA]</scope>
    <source>
        <strain evidence="2 4">TUM18999</strain>
        <strain evidence="3 5">TUM20286</strain>
    </source>
</reference>
<dbReference type="EMBL" id="AP023189">
    <property type="protein sequence ID" value="BCG22710.1"/>
    <property type="molecule type" value="Genomic_DNA"/>
</dbReference>
<dbReference type="Proteomes" id="UP001054892">
    <property type="component" value="Unassembled WGS sequence"/>
</dbReference>
<dbReference type="Proteomes" id="UP000509383">
    <property type="component" value="Chromosome"/>
</dbReference>
<dbReference type="PROSITE" id="PS51750">
    <property type="entry name" value="BRO_N"/>
    <property type="match status" value="1"/>
</dbReference>
<protein>
    <recommendedName>
        <fullName evidence="1">Bro-N domain-containing protein</fullName>
    </recommendedName>
</protein>
<accession>A0A6J4DZ42</accession>
<dbReference type="RefSeq" id="WP_173180073.1">
    <property type="nucleotide sequence ID" value="NZ_AP023189.1"/>
</dbReference>
<proteinExistence type="predicted"/>
<evidence type="ECO:0000313" key="2">
    <source>
        <dbReference type="EMBL" id="BCG22710.1"/>
    </source>
</evidence>
<gene>
    <name evidence="2" type="ORF">TUM18999_09010</name>
    <name evidence="3" type="ORF">TUM20286_47280</name>
</gene>
<name>A0A6J4DZ42_9PSED</name>
<evidence type="ECO:0000313" key="4">
    <source>
        <dbReference type="Proteomes" id="UP000509383"/>
    </source>
</evidence>
<organism evidence="2 4">
    <name type="scientific">Pseudomonas tohonis</name>
    <dbReference type="NCBI Taxonomy" id="2725477"/>
    <lineage>
        <taxon>Bacteria</taxon>
        <taxon>Pseudomonadati</taxon>
        <taxon>Pseudomonadota</taxon>
        <taxon>Gammaproteobacteria</taxon>
        <taxon>Pseudomonadales</taxon>
        <taxon>Pseudomonadaceae</taxon>
        <taxon>Pseudomonas</taxon>
    </lineage>
</organism>
<dbReference type="InterPro" id="IPR003497">
    <property type="entry name" value="BRO_N_domain"/>
</dbReference>
<dbReference type="AlphaFoldDB" id="A0A6J4DZ42"/>
<keyword evidence="5" id="KW-1185">Reference proteome</keyword>
<dbReference type="Pfam" id="PF02498">
    <property type="entry name" value="Bro-N"/>
    <property type="match status" value="1"/>
</dbReference>
<dbReference type="PANTHER" id="PTHR36180">
    <property type="entry name" value="DNA-BINDING PROTEIN-RELATED-RELATED"/>
    <property type="match status" value="1"/>
</dbReference>